<evidence type="ECO:0000313" key="1">
    <source>
        <dbReference type="EMBL" id="JAR92761.1"/>
    </source>
</evidence>
<protein>
    <submittedName>
        <fullName evidence="1">Uncharacterized protein</fullName>
    </submittedName>
</protein>
<dbReference type="AlphaFoldDB" id="A0A147BPR2"/>
<feature type="non-terminal residue" evidence="1">
    <location>
        <position position="1"/>
    </location>
</feature>
<feature type="non-terminal residue" evidence="1">
    <location>
        <position position="85"/>
    </location>
</feature>
<organism evidence="1">
    <name type="scientific">Ixodes ricinus</name>
    <name type="common">Common tick</name>
    <name type="synonym">Acarus ricinus</name>
    <dbReference type="NCBI Taxonomy" id="34613"/>
    <lineage>
        <taxon>Eukaryota</taxon>
        <taxon>Metazoa</taxon>
        <taxon>Ecdysozoa</taxon>
        <taxon>Arthropoda</taxon>
        <taxon>Chelicerata</taxon>
        <taxon>Arachnida</taxon>
        <taxon>Acari</taxon>
        <taxon>Parasitiformes</taxon>
        <taxon>Ixodida</taxon>
        <taxon>Ixodoidea</taxon>
        <taxon>Ixodidae</taxon>
        <taxon>Ixodinae</taxon>
        <taxon>Ixodes</taxon>
    </lineage>
</organism>
<proteinExistence type="predicted"/>
<name>A0A147BPR2_IXORI</name>
<reference evidence="1" key="1">
    <citation type="journal article" date="2018" name="PLoS Negl. Trop. Dis.">
        <title>Sialome diversity of ticks revealed by RNAseq of single tick salivary glands.</title>
        <authorList>
            <person name="Perner J."/>
            <person name="Kropackova S."/>
            <person name="Kopacek P."/>
            <person name="Ribeiro J.M."/>
        </authorList>
    </citation>
    <scope>NUCLEOTIDE SEQUENCE</scope>
    <source>
        <strain evidence="1">Siblings of single egg batch collected in Ceske Budejovice</strain>
        <tissue evidence="1">Salivary glands</tissue>
    </source>
</reference>
<accession>A0A147BPR2</accession>
<dbReference type="EMBL" id="GEGO01002643">
    <property type="protein sequence ID" value="JAR92761.1"/>
    <property type="molecule type" value="Transcribed_RNA"/>
</dbReference>
<sequence length="85" mass="9665">PCFGSLARRDVARRRQNGNRDVTCLVGRAHSRTSFPKVRWSVGGIDVRVLFWGFCCIPPIHPALFCELEMCVHYPFKGKALFQGE</sequence>